<dbReference type="NCBIfam" id="TIGR00044">
    <property type="entry name" value="YggS family pyridoxal phosphate-dependent enzyme"/>
    <property type="match status" value="1"/>
</dbReference>
<dbReference type="GO" id="GO:0030170">
    <property type="term" value="F:pyridoxal phosphate binding"/>
    <property type="evidence" value="ECO:0007669"/>
    <property type="project" value="InterPro"/>
</dbReference>
<dbReference type="InterPro" id="IPR029066">
    <property type="entry name" value="PLP-binding_barrel"/>
</dbReference>
<dbReference type="PANTHER" id="PTHR10146:SF14">
    <property type="entry name" value="PYRIDOXAL PHOSPHATE HOMEOSTASIS PROTEIN"/>
    <property type="match status" value="1"/>
</dbReference>
<dbReference type="Pfam" id="PF01168">
    <property type="entry name" value="Ala_racemase_N"/>
    <property type="match status" value="1"/>
</dbReference>
<accession>A0A3B0TWM2</accession>
<name>A0A3B0TWM2_9ZZZZ</name>
<dbReference type="PIRSF" id="PIRSF004848">
    <property type="entry name" value="YBL036c_PLPDEIII"/>
    <property type="match status" value="1"/>
</dbReference>
<proteinExistence type="inferred from homology"/>
<dbReference type="FunFam" id="3.20.20.10:FF:000018">
    <property type="entry name" value="Pyridoxal phosphate homeostasis protein"/>
    <property type="match status" value="1"/>
</dbReference>
<dbReference type="HAMAP" id="MF_02087">
    <property type="entry name" value="PLP_homeostasis"/>
    <property type="match status" value="1"/>
</dbReference>
<dbReference type="InterPro" id="IPR001608">
    <property type="entry name" value="Ala_racemase_N"/>
</dbReference>
<dbReference type="EMBL" id="UOEQ01000447">
    <property type="protein sequence ID" value="VAW23131.1"/>
    <property type="molecule type" value="Genomic_DNA"/>
</dbReference>
<sequence length="228" mass="25465">MTFEQLSEQTTEQNYKLVCSLVKKAHERFKTGTSLPTIIAVSKTQPAEKIEQLLDLNHRVFGENRVQEALGKWPDLLEKYQGVELHLIGPLQTNKVKDALKIFNTIQSLDREKLAKALAQEIKKSGKNISCFVQVNLGHEKQKAGIEPEDAVEFVKECREKYGLNIVGLMCIPPFGEAAGPYFAQLNILAQQVEVKYISMGMSADFETAIEMGATHVRVGTALFGSRK</sequence>
<protein>
    <submittedName>
        <fullName evidence="3">UPF0001 protein YggS</fullName>
    </submittedName>
</protein>
<dbReference type="Gene3D" id="3.20.20.10">
    <property type="entry name" value="Alanine racemase"/>
    <property type="match status" value="1"/>
</dbReference>
<dbReference type="SUPFAM" id="SSF51419">
    <property type="entry name" value="PLP-binding barrel"/>
    <property type="match status" value="1"/>
</dbReference>
<dbReference type="CDD" id="cd00635">
    <property type="entry name" value="PLPDE_III_YBL036c_like"/>
    <property type="match status" value="1"/>
</dbReference>
<keyword evidence="1" id="KW-0663">Pyridoxal phosphate</keyword>
<organism evidence="3">
    <name type="scientific">hydrothermal vent metagenome</name>
    <dbReference type="NCBI Taxonomy" id="652676"/>
    <lineage>
        <taxon>unclassified sequences</taxon>
        <taxon>metagenomes</taxon>
        <taxon>ecological metagenomes</taxon>
    </lineage>
</organism>
<reference evidence="3" key="1">
    <citation type="submission" date="2018-06" db="EMBL/GenBank/DDBJ databases">
        <authorList>
            <person name="Zhirakovskaya E."/>
        </authorList>
    </citation>
    <scope>NUCLEOTIDE SEQUENCE</scope>
</reference>
<evidence type="ECO:0000259" key="2">
    <source>
        <dbReference type="Pfam" id="PF01168"/>
    </source>
</evidence>
<dbReference type="AlphaFoldDB" id="A0A3B0TWM2"/>
<gene>
    <name evidence="3" type="ORF">MNBD_ALPHA11-1281</name>
</gene>
<dbReference type="PANTHER" id="PTHR10146">
    <property type="entry name" value="PROLINE SYNTHETASE CO-TRANSCRIBED BACTERIAL HOMOLOG PROTEIN"/>
    <property type="match status" value="1"/>
</dbReference>
<evidence type="ECO:0000256" key="1">
    <source>
        <dbReference type="ARBA" id="ARBA00022898"/>
    </source>
</evidence>
<dbReference type="InterPro" id="IPR011078">
    <property type="entry name" value="PyrdxlP_homeostasis"/>
</dbReference>
<feature type="domain" description="Alanine racemase N-terminal" evidence="2">
    <location>
        <begin position="38"/>
        <end position="227"/>
    </location>
</feature>
<evidence type="ECO:0000313" key="3">
    <source>
        <dbReference type="EMBL" id="VAW23131.1"/>
    </source>
</evidence>